<name>W9DYB8_METTI</name>
<dbReference type="EMBL" id="AZAJ01000001">
    <property type="protein sequence ID" value="ETA68401.1"/>
    <property type="molecule type" value="Genomic_DNA"/>
</dbReference>
<dbReference type="Pfam" id="PF26596">
    <property type="entry name" value="PEF-CTERM_ARCH"/>
    <property type="match status" value="1"/>
</dbReference>
<organism evidence="2 3">
    <name type="scientific">Methanolobus tindarius DSM 2278</name>
    <dbReference type="NCBI Taxonomy" id="1090322"/>
    <lineage>
        <taxon>Archaea</taxon>
        <taxon>Methanobacteriati</taxon>
        <taxon>Methanobacteriota</taxon>
        <taxon>Stenosarchaea group</taxon>
        <taxon>Methanomicrobia</taxon>
        <taxon>Methanosarcinales</taxon>
        <taxon>Methanosarcinaceae</taxon>
        <taxon>Methanolobus</taxon>
    </lineage>
</organism>
<gene>
    <name evidence="2" type="ORF">MettiDRAFT_1870</name>
</gene>
<protein>
    <recommendedName>
        <fullName evidence="1">PEF-CTERM protein sorting domain-containing protein</fullName>
    </recommendedName>
</protein>
<evidence type="ECO:0000313" key="3">
    <source>
        <dbReference type="Proteomes" id="UP000019483"/>
    </source>
</evidence>
<comment type="caution">
    <text evidence="2">The sequence shown here is derived from an EMBL/GenBank/DDBJ whole genome shotgun (WGS) entry which is preliminary data.</text>
</comment>
<dbReference type="AlphaFoldDB" id="W9DYB8"/>
<evidence type="ECO:0000313" key="2">
    <source>
        <dbReference type="EMBL" id="ETA68401.1"/>
    </source>
</evidence>
<sequence length="193" mass="20785">MRKIIVILLSLLALFVVVAGANGGCANCDYGCDCEGVVITFEDTTCGETIGTQYNGVTFEPAMSGSASNGNKVAEFTETTTISFFPEVSCVSFKHSSYAGTQATAYDNQGNVVDTASGGNLFIPEIIELASNGDSCISYITITYQETGYAEFAWIDNLKFCTCQREEIPEFPTIAIPMLAIIGLALVMQRRRE</sequence>
<reference evidence="2 3" key="1">
    <citation type="submission" date="2013-08" db="EMBL/GenBank/DDBJ databases">
        <authorList>
            <consortium name="DOE Joint Genome Institute"/>
            <person name="Eisen J."/>
            <person name="Huntemann M."/>
            <person name="Han J."/>
            <person name="Chen A."/>
            <person name="Kyrpides N."/>
            <person name="Mavromatis K."/>
            <person name="Markowitz V."/>
            <person name="Palaniappan K."/>
            <person name="Ivanova N."/>
            <person name="Schaumberg A."/>
            <person name="Pati A."/>
            <person name="Liolios K."/>
            <person name="Nordberg H.P."/>
            <person name="Cantor M.N."/>
            <person name="Hua S.X."/>
            <person name="Woyke T."/>
        </authorList>
    </citation>
    <scope>NUCLEOTIDE SEQUENCE [LARGE SCALE GENOMIC DNA]</scope>
    <source>
        <strain evidence="2 3">DSM 2278</strain>
    </source>
</reference>
<dbReference type="InterPro" id="IPR017474">
    <property type="entry name" value="PEF_CTERM_C"/>
</dbReference>
<evidence type="ECO:0000259" key="1">
    <source>
        <dbReference type="Pfam" id="PF26596"/>
    </source>
</evidence>
<proteinExistence type="predicted"/>
<feature type="domain" description="PEF-CTERM protein sorting" evidence="1">
    <location>
        <begin position="168"/>
        <end position="192"/>
    </location>
</feature>
<keyword evidence="3" id="KW-1185">Reference proteome</keyword>
<dbReference type="STRING" id="1090322.MettiDRAFT_1870"/>
<accession>W9DYB8</accession>
<dbReference type="Proteomes" id="UP000019483">
    <property type="component" value="Unassembled WGS sequence"/>
</dbReference>
<dbReference type="NCBIfam" id="TIGR03024">
    <property type="entry name" value="arch_PEF_CTERM"/>
    <property type="match status" value="1"/>
</dbReference>
<dbReference type="RefSeq" id="WP_023845536.1">
    <property type="nucleotide sequence ID" value="NZ_AZAJ01000001.1"/>
</dbReference>